<feature type="transmembrane region" description="Helical" evidence="11">
    <location>
        <begin position="12"/>
        <end position="35"/>
    </location>
</feature>
<dbReference type="SMART" id="SM00304">
    <property type="entry name" value="HAMP"/>
    <property type="match status" value="1"/>
</dbReference>
<dbReference type="InterPro" id="IPR036890">
    <property type="entry name" value="HATPase_C_sf"/>
</dbReference>
<keyword evidence="6 11" id="KW-0812">Transmembrane</keyword>
<dbReference type="SMART" id="SM00387">
    <property type="entry name" value="HATPase_c"/>
    <property type="match status" value="1"/>
</dbReference>
<keyword evidence="11" id="KW-0472">Membrane</keyword>
<keyword evidence="8 11" id="KW-1133">Transmembrane helix</keyword>
<evidence type="ECO:0000256" key="6">
    <source>
        <dbReference type="ARBA" id="ARBA00022692"/>
    </source>
</evidence>
<dbReference type="PANTHER" id="PTHR43547">
    <property type="entry name" value="TWO-COMPONENT HISTIDINE KINASE"/>
    <property type="match status" value="1"/>
</dbReference>
<dbReference type="EMBL" id="JAUSQU010000001">
    <property type="protein sequence ID" value="MDP9846585.1"/>
    <property type="molecule type" value="Genomic_DNA"/>
</dbReference>
<dbReference type="InterPro" id="IPR003594">
    <property type="entry name" value="HATPase_dom"/>
</dbReference>
<dbReference type="Gene3D" id="3.30.565.10">
    <property type="entry name" value="Histidine kinase-like ATPase, C-terminal domain"/>
    <property type="match status" value="1"/>
</dbReference>
<feature type="domain" description="Histidine kinase" evidence="12">
    <location>
        <begin position="393"/>
        <end position="605"/>
    </location>
</feature>
<evidence type="ECO:0000256" key="7">
    <source>
        <dbReference type="ARBA" id="ARBA00022777"/>
    </source>
</evidence>
<keyword evidence="9" id="KW-0902">Two-component regulatory system</keyword>
<gene>
    <name evidence="14" type="ORF">J2853_005796</name>
</gene>
<evidence type="ECO:0000256" key="3">
    <source>
        <dbReference type="ARBA" id="ARBA00012438"/>
    </source>
</evidence>
<dbReference type="PRINTS" id="PR00344">
    <property type="entry name" value="BCTRLSENSOR"/>
</dbReference>
<keyword evidence="4" id="KW-0597">Phosphoprotein</keyword>
<evidence type="ECO:0000256" key="1">
    <source>
        <dbReference type="ARBA" id="ARBA00000085"/>
    </source>
</evidence>
<dbReference type="Gene3D" id="1.10.8.500">
    <property type="entry name" value="HAMP domain in histidine kinase"/>
    <property type="match status" value="1"/>
</dbReference>
<evidence type="ECO:0000259" key="12">
    <source>
        <dbReference type="PROSITE" id="PS50109"/>
    </source>
</evidence>
<evidence type="ECO:0000256" key="2">
    <source>
        <dbReference type="ARBA" id="ARBA00004236"/>
    </source>
</evidence>
<dbReference type="PROSITE" id="PS50885">
    <property type="entry name" value="HAMP"/>
    <property type="match status" value="1"/>
</dbReference>
<evidence type="ECO:0000256" key="8">
    <source>
        <dbReference type="ARBA" id="ARBA00022989"/>
    </source>
</evidence>
<evidence type="ECO:0000256" key="4">
    <source>
        <dbReference type="ARBA" id="ARBA00022553"/>
    </source>
</evidence>
<dbReference type="InterPro" id="IPR003660">
    <property type="entry name" value="HAMP_dom"/>
</dbReference>
<dbReference type="CDD" id="cd00082">
    <property type="entry name" value="HisKA"/>
    <property type="match status" value="1"/>
</dbReference>
<dbReference type="CDD" id="cd00075">
    <property type="entry name" value="HATPase"/>
    <property type="match status" value="1"/>
</dbReference>
<dbReference type="Gene3D" id="1.10.287.130">
    <property type="match status" value="1"/>
</dbReference>
<evidence type="ECO:0000256" key="5">
    <source>
        <dbReference type="ARBA" id="ARBA00022679"/>
    </source>
</evidence>
<reference evidence="14 15" key="1">
    <citation type="submission" date="2023-07" db="EMBL/GenBank/DDBJ databases">
        <title>Sequencing the genomes of 1000 actinobacteria strains.</title>
        <authorList>
            <person name="Klenk H.-P."/>
        </authorList>
    </citation>
    <scope>NUCLEOTIDE SEQUENCE [LARGE SCALE GENOMIC DNA]</scope>
    <source>
        <strain evidence="14 15">DSM 46740</strain>
    </source>
</reference>
<protein>
    <recommendedName>
        <fullName evidence="3">histidine kinase</fullName>
        <ecNumber evidence="3">2.7.13.3</ecNumber>
    </recommendedName>
</protein>
<dbReference type="SUPFAM" id="SSF55874">
    <property type="entry name" value="ATPase domain of HSP90 chaperone/DNA topoisomerase II/histidine kinase"/>
    <property type="match status" value="1"/>
</dbReference>
<dbReference type="PROSITE" id="PS50109">
    <property type="entry name" value="HIS_KIN"/>
    <property type="match status" value="1"/>
</dbReference>
<dbReference type="SUPFAM" id="SSF158472">
    <property type="entry name" value="HAMP domain-like"/>
    <property type="match status" value="1"/>
</dbReference>
<feature type="region of interest" description="Disordered" evidence="10">
    <location>
        <begin position="91"/>
        <end position="111"/>
    </location>
</feature>
<accession>A0ABT9QIK6</accession>
<organism evidence="14 15">
    <name type="scientific">Streptosporangium lutulentum</name>
    <dbReference type="NCBI Taxonomy" id="1461250"/>
    <lineage>
        <taxon>Bacteria</taxon>
        <taxon>Bacillati</taxon>
        <taxon>Actinomycetota</taxon>
        <taxon>Actinomycetes</taxon>
        <taxon>Streptosporangiales</taxon>
        <taxon>Streptosporangiaceae</taxon>
        <taxon>Streptosporangium</taxon>
    </lineage>
</organism>
<comment type="caution">
    <text evidence="14">The sequence shown here is derived from an EMBL/GenBank/DDBJ whole genome shotgun (WGS) entry which is preliminary data.</text>
</comment>
<dbReference type="InterPro" id="IPR005467">
    <property type="entry name" value="His_kinase_dom"/>
</dbReference>
<dbReference type="EC" id="2.7.13.3" evidence="3"/>
<evidence type="ECO:0000313" key="14">
    <source>
        <dbReference type="EMBL" id="MDP9846585.1"/>
    </source>
</evidence>
<dbReference type="SUPFAM" id="SSF47384">
    <property type="entry name" value="Homodimeric domain of signal transducing histidine kinase"/>
    <property type="match status" value="1"/>
</dbReference>
<evidence type="ECO:0000256" key="9">
    <source>
        <dbReference type="ARBA" id="ARBA00023012"/>
    </source>
</evidence>
<dbReference type="Pfam" id="PF00672">
    <property type="entry name" value="HAMP"/>
    <property type="match status" value="1"/>
</dbReference>
<comment type="catalytic activity">
    <reaction evidence="1">
        <text>ATP + protein L-histidine = ADP + protein N-phospho-L-histidine.</text>
        <dbReference type="EC" id="2.7.13.3"/>
    </reaction>
</comment>
<dbReference type="RefSeq" id="WP_307563185.1">
    <property type="nucleotide sequence ID" value="NZ_JAUSQU010000001.1"/>
</dbReference>
<dbReference type="Pfam" id="PF00512">
    <property type="entry name" value="HisKA"/>
    <property type="match status" value="1"/>
</dbReference>
<evidence type="ECO:0000313" key="15">
    <source>
        <dbReference type="Proteomes" id="UP001225356"/>
    </source>
</evidence>
<keyword evidence="15" id="KW-1185">Reference proteome</keyword>
<dbReference type="CDD" id="cd06225">
    <property type="entry name" value="HAMP"/>
    <property type="match status" value="1"/>
</dbReference>
<dbReference type="Proteomes" id="UP001225356">
    <property type="component" value="Unassembled WGS sequence"/>
</dbReference>
<dbReference type="InterPro" id="IPR003661">
    <property type="entry name" value="HisK_dim/P_dom"/>
</dbReference>
<name>A0ABT9QIK6_9ACTN</name>
<evidence type="ECO:0000256" key="11">
    <source>
        <dbReference type="SAM" id="Phobius"/>
    </source>
</evidence>
<dbReference type="SMART" id="SM00388">
    <property type="entry name" value="HisKA"/>
    <property type="match status" value="1"/>
</dbReference>
<dbReference type="InterPro" id="IPR036097">
    <property type="entry name" value="HisK_dim/P_sf"/>
</dbReference>
<dbReference type="PANTHER" id="PTHR43547:SF2">
    <property type="entry name" value="HYBRID SIGNAL TRANSDUCTION HISTIDINE KINASE C"/>
    <property type="match status" value="1"/>
</dbReference>
<comment type="subcellular location">
    <subcellularLocation>
        <location evidence="2">Cell membrane</location>
    </subcellularLocation>
</comment>
<keyword evidence="7 14" id="KW-0418">Kinase</keyword>
<keyword evidence="5 14" id="KW-0808">Transferase</keyword>
<dbReference type="GO" id="GO:0004673">
    <property type="term" value="F:protein histidine kinase activity"/>
    <property type="evidence" value="ECO:0007669"/>
    <property type="project" value="UniProtKB-EC"/>
</dbReference>
<dbReference type="Pfam" id="PF02518">
    <property type="entry name" value="HATPase_c"/>
    <property type="match status" value="1"/>
</dbReference>
<evidence type="ECO:0000259" key="13">
    <source>
        <dbReference type="PROSITE" id="PS50885"/>
    </source>
</evidence>
<feature type="domain" description="HAMP" evidence="13">
    <location>
        <begin position="333"/>
        <end position="385"/>
    </location>
</feature>
<sequence length="605" mass="64179">MRRDVPLRRSLLLRLLAVSVLVSVCSIVATAWLTVRSTTVAIQQEQGQALADDARIYDELLGYAAGHSTWKGADKTVRLLAQQTGHRVTLTTEDRRPVLDSDSGPSSLPAKPTAVIEPLAVDTALTAASSSDRIDPRAVGPFRLPRKERDELHTAALRTAACLRDNFRTITKIVDGPSGRPRVETPALNPDFSTTRCASPALDELTPTEVKALTRLNKLVNACLAHQAGPIVKVGLDFTWGEVTTAVTGDDRTGGRSTTPAKGSEVSVPICITTGRHEQLAPYVAPTALLFVSSRGGAASTIFDFSPANQARIAGVTALVLLITMTVTVLAGIRLVRPLRALTGAARRMGEGDVTARVKVTGGDEIGRLATAFNAMSERREQLEELRRAMVSDVAHELRTPLSNIRGWLEAAEDGVVAPDRTLMSSLLEEALLLQHVIDDLQDLAMADAGELRLRRERVNAADLLAQVATAHGGSADTAGVTLSTRSEGDLELLADPVRLRQAVGNLVSNAVRHTPAGGTVGLSARGEGDQVVIDVADTGAGIAAEDLPMVFERFWRAEKSRNRQTGGSGLGLSIVRKLVEAHGGTVSATSVVGAGSVFTLRLPV</sequence>
<evidence type="ECO:0000256" key="10">
    <source>
        <dbReference type="SAM" id="MobiDB-lite"/>
    </source>
</evidence>
<proteinExistence type="predicted"/>
<dbReference type="InterPro" id="IPR004358">
    <property type="entry name" value="Sig_transdc_His_kin-like_C"/>
</dbReference>